<dbReference type="EMBL" id="FMCW01000028">
    <property type="protein sequence ID" value="SCF10535.1"/>
    <property type="molecule type" value="Genomic_DNA"/>
</dbReference>
<dbReference type="Proteomes" id="UP000199375">
    <property type="component" value="Unassembled WGS sequence"/>
</dbReference>
<proteinExistence type="predicted"/>
<gene>
    <name evidence="1" type="ORF">GA0070558_12880</name>
</gene>
<reference evidence="1 2" key="1">
    <citation type="submission" date="2016-06" db="EMBL/GenBank/DDBJ databases">
        <authorList>
            <person name="Kjaerup R.B."/>
            <person name="Dalgaard T.S."/>
            <person name="Juul-Madsen H.R."/>
        </authorList>
    </citation>
    <scope>NUCLEOTIDE SEQUENCE [LARGE SCALE GENOMIC DNA]</scope>
    <source>
        <strain evidence="1 2">DSM 45626</strain>
    </source>
</reference>
<dbReference type="RefSeq" id="WP_176734369.1">
    <property type="nucleotide sequence ID" value="NZ_FMCW01000028.1"/>
</dbReference>
<dbReference type="Pfam" id="PF02424">
    <property type="entry name" value="ApbE"/>
    <property type="match status" value="1"/>
</dbReference>
<dbReference type="AlphaFoldDB" id="A0A1C4XPW4"/>
<keyword evidence="1" id="KW-0449">Lipoprotein</keyword>
<protein>
    <submittedName>
        <fullName evidence="1">Thiamine biosynthesis lipoprotein</fullName>
    </submittedName>
</protein>
<organism evidence="1 2">
    <name type="scientific">Micromonospora haikouensis</name>
    <dbReference type="NCBI Taxonomy" id="686309"/>
    <lineage>
        <taxon>Bacteria</taxon>
        <taxon>Bacillati</taxon>
        <taxon>Actinomycetota</taxon>
        <taxon>Actinomycetes</taxon>
        <taxon>Micromonosporales</taxon>
        <taxon>Micromonosporaceae</taxon>
        <taxon>Micromonospora</taxon>
    </lineage>
</organism>
<dbReference type="InterPro" id="IPR024932">
    <property type="entry name" value="ApbE"/>
</dbReference>
<evidence type="ECO:0000313" key="1">
    <source>
        <dbReference type="EMBL" id="SCF10535.1"/>
    </source>
</evidence>
<dbReference type="Gene3D" id="3.10.520.10">
    <property type="entry name" value="ApbE-like domains"/>
    <property type="match status" value="1"/>
</dbReference>
<accession>A0A1C4XPW4</accession>
<name>A0A1C4XPW4_9ACTN</name>
<dbReference type="SUPFAM" id="SSF143631">
    <property type="entry name" value="ApbE-like"/>
    <property type="match status" value="1"/>
</dbReference>
<sequence>MDREPGHTWESRWTHRGRPVRVAVTDRHVLPAARRELTLLLAGLRRGDATLARALRAAGRPVPVGPLLRDLVGVALGAAEASDGAVDPTVEAARLRRRRTPGLLPVCGGAAAGPVPVANWRAVTLAGDLLALPPTLPLGLAATATAQLARRCAQRISARTGVGVLVGVGNRVAVAGPAPPGGWPVAAGDRVVALTAGGLATADVRVDGGVLDPRTGAPPVSPWASVTVVAPDAVRAAVLAVGALAHGPHGPDWLAARIGDGVAYPTPGCAVAAAPAER</sequence>
<evidence type="ECO:0000313" key="2">
    <source>
        <dbReference type="Proteomes" id="UP000199375"/>
    </source>
</evidence>
<dbReference type="InterPro" id="IPR003374">
    <property type="entry name" value="ApbE-like_sf"/>
</dbReference>